<dbReference type="VEuPathDB" id="FungiDB:VP01_4645g1"/>
<feature type="compositionally biased region" description="Basic and acidic residues" evidence="1">
    <location>
        <begin position="119"/>
        <end position="131"/>
    </location>
</feature>
<dbReference type="AlphaFoldDB" id="A0A0L6UNA8"/>
<gene>
    <name evidence="2" type="ORF">VP01_4645g1</name>
</gene>
<evidence type="ECO:0000313" key="2">
    <source>
        <dbReference type="EMBL" id="KNZ50006.1"/>
    </source>
</evidence>
<protein>
    <submittedName>
        <fullName evidence="2">Uncharacterized protein</fullName>
    </submittedName>
</protein>
<dbReference type="STRING" id="27349.A0A0L6UNA8"/>
<evidence type="ECO:0000313" key="3">
    <source>
        <dbReference type="Proteomes" id="UP000037035"/>
    </source>
</evidence>
<keyword evidence="3" id="KW-1185">Reference proteome</keyword>
<proteinExistence type="predicted"/>
<name>A0A0L6UNA8_9BASI</name>
<feature type="compositionally biased region" description="Polar residues" evidence="1">
    <location>
        <begin position="77"/>
        <end position="88"/>
    </location>
</feature>
<feature type="region of interest" description="Disordered" evidence="1">
    <location>
        <begin position="1"/>
        <end position="141"/>
    </location>
</feature>
<dbReference type="Proteomes" id="UP000037035">
    <property type="component" value="Unassembled WGS sequence"/>
</dbReference>
<dbReference type="OrthoDB" id="2516018at2759"/>
<reference evidence="2 3" key="1">
    <citation type="submission" date="2015-08" db="EMBL/GenBank/DDBJ databases">
        <title>Next Generation Sequencing and Analysis of the Genome of Puccinia sorghi L Schw, the Causal Agent of Maize Common Rust.</title>
        <authorList>
            <person name="Rochi L."/>
            <person name="Burguener G."/>
            <person name="Darino M."/>
            <person name="Turjanski A."/>
            <person name="Kreff E."/>
            <person name="Dieguez M.J."/>
            <person name="Sacco F."/>
        </authorList>
    </citation>
    <scope>NUCLEOTIDE SEQUENCE [LARGE SCALE GENOMIC DNA]</scope>
    <source>
        <strain evidence="2 3">RO10H11247</strain>
    </source>
</reference>
<organism evidence="2 3">
    <name type="scientific">Puccinia sorghi</name>
    <dbReference type="NCBI Taxonomy" id="27349"/>
    <lineage>
        <taxon>Eukaryota</taxon>
        <taxon>Fungi</taxon>
        <taxon>Dikarya</taxon>
        <taxon>Basidiomycota</taxon>
        <taxon>Pucciniomycotina</taxon>
        <taxon>Pucciniomycetes</taxon>
        <taxon>Pucciniales</taxon>
        <taxon>Pucciniaceae</taxon>
        <taxon>Puccinia</taxon>
    </lineage>
</organism>
<evidence type="ECO:0000256" key="1">
    <source>
        <dbReference type="SAM" id="MobiDB-lite"/>
    </source>
</evidence>
<feature type="non-terminal residue" evidence="2">
    <location>
        <position position="1"/>
    </location>
</feature>
<comment type="caution">
    <text evidence="2">The sequence shown here is derived from an EMBL/GenBank/DDBJ whole genome shotgun (WGS) entry which is preliminary data.</text>
</comment>
<sequence>VGRPSRLKPPPQLRKVSPKPTVEPTYKAGWSKDGSNGTGGGRKKRTFFRSGAFDRPLRGSSHPSCYSGLSGIRTRMNHSTTTHQQFAESSARLEGPPHGFSSSLAETHSQLCSPYPPHAQDDHPLPLDLKDPQIPALPPTGRPIVLNWDFSHCF</sequence>
<feature type="compositionally biased region" description="Polar residues" evidence="1">
    <location>
        <begin position="100"/>
        <end position="112"/>
    </location>
</feature>
<accession>A0A0L6UNA8</accession>
<dbReference type="EMBL" id="LAVV01009774">
    <property type="protein sequence ID" value="KNZ50006.1"/>
    <property type="molecule type" value="Genomic_DNA"/>
</dbReference>